<dbReference type="EMBL" id="CM037162">
    <property type="protein sequence ID" value="KAH7863323.1"/>
    <property type="molecule type" value="Genomic_DNA"/>
</dbReference>
<protein>
    <submittedName>
        <fullName evidence="1">Uncharacterized protein</fullName>
    </submittedName>
</protein>
<name>A0ACB7ZC12_9ERIC</name>
<organism evidence="1 2">
    <name type="scientific">Vaccinium darrowii</name>
    <dbReference type="NCBI Taxonomy" id="229202"/>
    <lineage>
        <taxon>Eukaryota</taxon>
        <taxon>Viridiplantae</taxon>
        <taxon>Streptophyta</taxon>
        <taxon>Embryophyta</taxon>
        <taxon>Tracheophyta</taxon>
        <taxon>Spermatophyta</taxon>
        <taxon>Magnoliopsida</taxon>
        <taxon>eudicotyledons</taxon>
        <taxon>Gunneridae</taxon>
        <taxon>Pentapetalae</taxon>
        <taxon>asterids</taxon>
        <taxon>Ericales</taxon>
        <taxon>Ericaceae</taxon>
        <taxon>Vaccinioideae</taxon>
        <taxon>Vaccinieae</taxon>
        <taxon>Vaccinium</taxon>
    </lineage>
</organism>
<comment type="caution">
    <text evidence="1">The sequence shown here is derived from an EMBL/GenBank/DDBJ whole genome shotgun (WGS) entry which is preliminary data.</text>
</comment>
<keyword evidence="2" id="KW-1185">Reference proteome</keyword>
<dbReference type="Proteomes" id="UP000828048">
    <property type="component" value="Chromosome 12"/>
</dbReference>
<reference evidence="1 2" key="1">
    <citation type="journal article" date="2021" name="Hortic Res">
        <title>High-quality reference genome and annotation aids understanding of berry development for evergreen blueberry (Vaccinium darrowii).</title>
        <authorList>
            <person name="Yu J."/>
            <person name="Hulse-Kemp A.M."/>
            <person name="Babiker E."/>
            <person name="Staton M."/>
        </authorList>
    </citation>
    <scope>NUCLEOTIDE SEQUENCE [LARGE SCALE GENOMIC DNA]</scope>
    <source>
        <strain evidence="2">cv. NJ 8807/NJ 8810</strain>
        <tissue evidence="1">Young leaf</tissue>
    </source>
</reference>
<gene>
    <name evidence="1" type="ORF">Vadar_016103</name>
</gene>
<sequence length="129" mass="14352">MVTQNEKQREIGNNSLTENFSVAVAVQFPKGSNSNKFSGNPSSFPSNSNNEGLFCRYCKEDTHAIETCYKLHGFPPGHQRHDPNFKPKGNRPRHQNQQHGLQSNLSAAHATSADCSTQSLSELSTEQYQ</sequence>
<evidence type="ECO:0000313" key="2">
    <source>
        <dbReference type="Proteomes" id="UP000828048"/>
    </source>
</evidence>
<proteinExistence type="predicted"/>
<accession>A0ACB7ZC12</accession>
<evidence type="ECO:0000313" key="1">
    <source>
        <dbReference type="EMBL" id="KAH7863323.1"/>
    </source>
</evidence>